<dbReference type="EMBL" id="AP023355">
    <property type="protein sequence ID" value="BCJ35056.1"/>
    <property type="molecule type" value="Genomic_DNA"/>
</dbReference>
<organism evidence="2 3">
    <name type="scientific">Actinocatenispora thailandica</name>
    <dbReference type="NCBI Taxonomy" id="227318"/>
    <lineage>
        <taxon>Bacteria</taxon>
        <taxon>Bacillati</taxon>
        <taxon>Actinomycetota</taxon>
        <taxon>Actinomycetes</taxon>
        <taxon>Micromonosporales</taxon>
        <taxon>Micromonosporaceae</taxon>
        <taxon>Actinocatenispora</taxon>
    </lineage>
</organism>
<dbReference type="PANTHER" id="PTHR35333:SF3">
    <property type="entry name" value="BETA-LACTAMASE-TYPE TRANSPEPTIDASE FOLD CONTAINING PROTEIN"/>
    <property type="match status" value="1"/>
</dbReference>
<dbReference type="AlphaFoldDB" id="A0A7R7DP17"/>
<dbReference type="Gene3D" id="3.40.710.10">
    <property type="entry name" value="DD-peptidase/beta-lactamase superfamily"/>
    <property type="match status" value="1"/>
</dbReference>
<dbReference type="Proteomes" id="UP000611640">
    <property type="component" value="Chromosome"/>
</dbReference>
<name>A0A7R7DP17_9ACTN</name>
<dbReference type="SUPFAM" id="SSF56601">
    <property type="entry name" value="beta-lactamase/transpeptidase-like"/>
    <property type="match status" value="1"/>
</dbReference>
<dbReference type="GO" id="GO:0030655">
    <property type="term" value="P:beta-lactam antibiotic catabolic process"/>
    <property type="evidence" value="ECO:0007669"/>
    <property type="project" value="InterPro"/>
</dbReference>
<reference evidence="2 3" key="1">
    <citation type="submission" date="2020-08" db="EMBL/GenBank/DDBJ databases">
        <title>Whole genome shotgun sequence of Actinocatenispora thailandica NBRC 105041.</title>
        <authorList>
            <person name="Komaki H."/>
            <person name="Tamura T."/>
        </authorList>
    </citation>
    <scope>NUCLEOTIDE SEQUENCE [LARGE SCALE GENOMIC DNA]</scope>
    <source>
        <strain evidence="2 3">NBRC 105041</strain>
    </source>
</reference>
<evidence type="ECO:0000259" key="1">
    <source>
        <dbReference type="Pfam" id="PF13354"/>
    </source>
</evidence>
<proteinExistence type="predicted"/>
<dbReference type="GO" id="GO:0008800">
    <property type="term" value="F:beta-lactamase activity"/>
    <property type="evidence" value="ECO:0007669"/>
    <property type="project" value="InterPro"/>
</dbReference>
<protein>
    <recommendedName>
        <fullName evidence="1">Beta-lactamase class A catalytic domain-containing protein</fullName>
    </recommendedName>
</protein>
<dbReference type="InterPro" id="IPR012338">
    <property type="entry name" value="Beta-lactam/transpept-like"/>
</dbReference>
<keyword evidence="3" id="KW-1185">Reference proteome</keyword>
<feature type="domain" description="Beta-lactamase class A catalytic" evidence="1">
    <location>
        <begin position="45"/>
        <end position="270"/>
    </location>
</feature>
<evidence type="ECO:0000313" key="3">
    <source>
        <dbReference type="Proteomes" id="UP000611640"/>
    </source>
</evidence>
<dbReference type="Pfam" id="PF13354">
    <property type="entry name" value="Beta-lactamase2"/>
    <property type="match status" value="1"/>
</dbReference>
<dbReference type="InterPro" id="IPR000871">
    <property type="entry name" value="Beta-lactam_class-A"/>
</dbReference>
<accession>A0A7R7DP17</accession>
<gene>
    <name evidence="2" type="ORF">Athai_25590</name>
</gene>
<dbReference type="InterPro" id="IPR045155">
    <property type="entry name" value="Beta-lactam_cat"/>
</dbReference>
<evidence type="ECO:0000313" key="2">
    <source>
        <dbReference type="EMBL" id="BCJ35056.1"/>
    </source>
</evidence>
<dbReference type="GO" id="GO:0046677">
    <property type="term" value="P:response to antibiotic"/>
    <property type="evidence" value="ECO:0007669"/>
    <property type="project" value="InterPro"/>
</dbReference>
<dbReference type="PANTHER" id="PTHR35333">
    <property type="entry name" value="BETA-LACTAMASE"/>
    <property type="match status" value="1"/>
</dbReference>
<dbReference type="KEGG" id="atl:Athai_25590"/>
<sequence>MAPRGAAVPGRRGDLGAVNLGGMTASHLPALTDTLDAAGGTVSVYVGPLAGPPVFTRLPDERHYAASTMKAAVLATAYRLVEADAVDLDEDLAVHDEFTSAAPDGGRFAMRHSYDNDDEVWARLGATAPLRWLLRRMIVRSSNLATNLVLERIGTQAIAHTLRDAGATRMVVCRGIEDAAAAAAGLDNLVTAGDLARLLAAIADHRIAAPAYCDEMLAILLDQECTEDLAAGLPAGTRIAHKNGWVERIRHGVGVVLPDDAPPYAIAVCTTTDLPDAEACALLARVSAAAWADRHDIGRG</sequence>